<accession>A0ABU6YRY2</accession>
<feature type="compositionally biased region" description="Basic and acidic residues" evidence="1">
    <location>
        <begin position="61"/>
        <end position="79"/>
    </location>
</feature>
<protein>
    <submittedName>
        <fullName evidence="2">Uncharacterized protein</fullName>
    </submittedName>
</protein>
<feature type="compositionally biased region" description="Polar residues" evidence="1">
    <location>
        <begin position="105"/>
        <end position="122"/>
    </location>
</feature>
<feature type="region of interest" description="Disordered" evidence="1">
    <location>
        <begin position="14"/>
        <end position="79"/>
    </location>
</feature>
<evidence type="ECO:0000256" key="1">
    <source>
        <dbReference type="SAM" id="MobiDB-lite"/>
    </source>
</evidence>
<keyword evidence="3" id="KW-1185">Reference proteome</keyword>
<name>A0ABU6YRY2_9FABA</name>
<comment type="caution">
    <text evidence="2">The sequence shown here is derived from an EMBL/GenBank/DDBJ whole genome shotgun (WGS) entry which is preliminary data.</text>
</comment>
<evidence type="ECO:0000313" key="2">
    <source>
        <dbReference type="EMBL" id="MED6212601.1"/>
    </source>
</evidence>
<dbReference type="Proteomes" id="UP001341840">
    <property type="component" value="Unassembled WGS sequence"/>
</dbReference>
<feature type="region of interest" description="Disordered" evidence="1">
    <location>
        <begin position="93"/>
        <end position="122"/>
    </location>
</feature>
<gene>
    <name evidence="2" type="ORF">PIB30_084984</name>
</gene>
<feature type="compositionally biased region" description="Polar residues" evidence="1">
    <location>
        <begin position="14"/>
        <end position="40"/>
    </location>
</feature>
<feature type="compositionally biased region" description="Low complexity" evidence="1">
    <location>
        <begin position="95"/>
        <end position="104"/>
    </location>
</feature>
<evidence type="ECO:0000313" key="3">
    <source>
        <dbReference type="Proteomes" id="UP001341840"/>
    </source>
</evidence>
<reference evidence="2 3" key="1">
    <citation type="journal article" date="2023" name="Plants (Basel)">
        <title>Bridging the Gap: Combining Genomics and Transcriptomics Approaches to Understand Stylosanthes scabra, an Orphan Legume from the Brazilian Caatinga.</title>
        <authorList>
            <person name="Ferreira-Neto J.R.C."/>
            <person name="da Silva M.D."/>
            <person name="Binneck E."/>
            <person name="de Melo N.F."/>
            <person name="da Silva R.H."/>
            <person name="de Melo A.L.T.M."/>
            <person name="Pandolfi V."/>
            <person name="Bustamante F.O."/>
            <person name="Brasileiro-Vidal A.C."/>
            <person name="Benko-Iseppon A.M."/>
        </authorList>
    </citation>
    <scope>NUCLEOTIDE SEQUENCE [LARGE SCALE GENOMIC DNA]</scope>
    <source>
        <tissue evidence="2">Leaves</tissue>
    </source>
</reference>
<proteinExistence type="predicted"/>
<organism evidence="2 3">
    <name type="scientific">Stylosanthes scabra</name>
    <dbReference type="NCBI Taxonomy" id="79078"/>
    <lineage>
        <taxon>Eukaryota</taxon>
        <taxon>Viridiplantae</taxon>
        <taxon>Streptophyta</taxon>
        <taxon>Embryophyta</taxon>
        <taxon>Tracheophyta</taxon>
        <taxon>Spermatophyta</taxon>
        <taxon>Magnoliopsida</taxon>
        <taxon>eudicotyledons</taxon>
        <taxon>Gunneridae</taxon>
        <taxon>Pentapetalae</taxon>
        <taxon>rosids</taxon>
        <taxon>fabids</taxon>
        <taxon>Fabales</taxon>
        <taxon>Fabaceae</taxon>
        <taxon>Papilionoideae</taxon>
        <taxon>50 kb inversion clade</taxon>
        <taxon>dalbergioids sensu lato</taxon>
        <taxon>Dalbergieae</taxon>
        <taxon>Pterocarpus clade</taxon>
        <taxon>Stylosanthes</taxon>
    </lineage>
</organism>
<dbReference type="EMBL" id="JASCZI010243054">
    <property type="protein sequence ID" value="MED6212601.1"/>
    <property type="molecule type" value="Genomic_DNA"/>
</dbReference>
<sequence length="143" mass="15859">MNLDFSFLQSTFDSINGRVNTTPPTLGEQQGISPEQPGSSKSKDLDHANPTVNKNQGPQGEPERDAMNISDSTKRDSTDKLQRMLDAIRIRKDTVQSTSVTQQQGSANSAQSEGNQGQVDNVQLTYEKGSRNRRRYFVSYFGT</sequence>